<dbReference type="AlphaFoldDB" id="A0A8K1G9V8"/>
<gene>
    <name evidence="1" type="ORF">HGM15179_012939</name>
</gene>
<evidence type="ECO:0000313" key="1">
    <source>
        <dbReference type="EMBL" id="TRZ14171.1"/>
    </source>
</evidence>
<sequence>MYTIPVLIYLADHIETRPGPLETLDLSIRRVVKEWLHLPPSTWDAILYSRSKDSGLALIKLVALIPSMQAQRFHKLVQSSDEALVSFLKREHLEVVYEKLWLRAGGVKESILLIWEPIPVRETIIEGEFETSAHVIGNCPVTRDVRIKRHNSICEILSHEAKRENWTVYQEPHLRDEKNELYKPDLIFVKGNKAFVVDVTVRYKNNNSSLKEAAAEKAKKYQGLLPQIKELTNTDAVEFVGSP</sequence>
<reference evidence="1" key="1">
    <citation type="submission" date="2019-04" db="EMBL/GenBank/DDBJ databases">
        <title>Genome assembly of Zosterops borbonicus 15179.</title>
        <authorList>
            <person name="Leroy T."/>
            <person name="Anselmetti Y."/>
            <person name="Tilak M.-K."/>
            <person name="Nabholz B."/>
        </authorList>
    </citation>
    <scope>NUCLEOTIDE SEQUENCE</scope>
    <source>
        <strain evidence="1">HGM_15179</strain>
        <tissue evidence="1">Muscle</tissue>
    </source>
</reference>
<protein>
    <submittedName>
        <fullName evidence="1">Uncharacterized protein</fullName>
    </submittedName>
</protein>
<keyword evidence="2" id="KW-1185">Reference proteome</keyword>
<evidence type="ECO:0000313" key="2">
    <source>
        <dbReference type="Proteomes" id="UP000796761"/>
    </source>
</evidence>
<organism evidence="1 2">
    <name type="scientific">Zosterops borbonicus</name>
    <dbReference type="NCBI Taxonomy" id="364589"/>
    <lineage>
        <taxon>Eukaryota</taxon>
        <taxon>Metazoa</taxon>
        <taxon>Chordata</taxon>
        <taxon>Craniata</taxon>
        <taxon>Vertebrata</taxon>
        <taxon>Euteleostomi</taxon>
        <taxon>Archelosauria</taxon>
        <taxon>Archosauria</taxon>
        <taxon>Dinosauria</taxon>
        <taxon>Saurischia</taxon>
        <taxon>Theropoda</taxon>
        <taxon>Coelurosauria</taxon>
        <taxon>Aves</taxon>
        <taxon>Neognathae</taxon>
        <taxon>Neoaves</taxon>
        <taxon>Telluraves</taxon>
        <taxon>Australaves</taxon>
        <taxon>Passeriformes</taxon>
        <taxon>Sylvioidea</taxon>
        <taxon>Zosteropidae</taxon>
        <taxon>Zosterops</taxon>
    </lineage>
</organism>
<dbReference type="OrthoDB" id="9214535at2759"/>
<accession>A0A8K1G9V8</accession>
<comment type="caution">
    <text evidence="1">The sequence shown here is derived from an EMBL/GenBank/DDBJ whole genome shotgun (WGS) entry which is preliminary data.</text>
</comment>
<name>A0A8K1G9V8_9PASS</name>
<dbReference type="EMBL" id="SWJQ01000457">
    <property type="protein sequence ID" value="TRZ14171.1"/>
    <property type="molecule type" value="Genomic_DNA"/>
</dbReference>
<dbReference type="Proteomes" id="UP000796761">
    <property type="component" value="Unassembled WGS sequence"/>
</dbReference>
<proteinExistence type="predicted"/>